<accession>A0A1H9F5P7</accession>
<dbReference type="STRING" id="403935.SAMN05216481_10676"/>
<organism evidence="2 3">
    <name type="scientific">Streptomyces radiopugnans</name>
    <dbReference type="NCBI Taxonomy" id="403935"/>
    <lineage>
        <taxon>Bacteria</taxon>
        <taxon>Bacillati</taxon>
        <taxon>Actinomycetota</taxon>
        <taxon>Actinomycetes</taxon>
        <taxon>Kitasatosporales</taxon>
        <taxon>Streptomycetaceae</taxon>
        <taxon>Streptomyces</taxon>
    </lineage>
</organism>
<dbReference type="Pfam" id="PF11695">
    <property type="entry name" value="DUF3291"/>
    <property type="match status" value="1"/>
</dbReference>
<dbReference type="AlphaFoldDB" id="A0A1H9F5P7"/>
<dbReference type="InterPro" id="IPR011008">
    <property type="entry name" value="Dimeric_a/b-barrel"/>
</dbReference>
<feature type="domain" description="DUF3291" evidence="1">
    <location>
        <begin position="64"/>
        <end position="127"/>
    </location>
</feature>
<evidence type="ECO:0000313" key="2">
    <source>
        <dbReference type="EMBL" id="SEQ33205.1"/>
    </source>
</evidence>
<dbReference type="SUPFAM" id="SSF54909">
    <property type="entry name" value="Dimeric alpha+beta barrel"/>
    <property type="match status" value="1"/>
</dbReference>
<dbReference type="InterPro" id="IPR021708">
    <property type="entry name" value="DUF3291"/>
</dbReference>
<sequence length="133" mass="15295">MPKLPWTTINPADPTAEAVVMASRLEVRSLRHVPRFFWLSLASWRQARRSPGAFGASLIAQLGRGVFWTLSAWESKEAVYAYAKAEPHNSIMKRLRPTMRESQFVFWNVPAERLPVSWEDARARLAEERARQS</sequence>
<gene>
    <name evidence="2" type="ORF">SAMN05216481_10676</name>
</gene>
<reference evidence="2 3" key="1">
    <citation type="submission" date="2016-10" db="EMBL/GenBank/DDBJ databases">
        <authorList>
            <person name="de Groot N.N."/>
        </authorList>
    </citation>
    <scope>NUCLEOTIDE SEQUENCE [LARGE SCALE GENOMIC DNA]</scope>
    <source>
        <strain evidence="2 3">CGMCC 4.3519</strain>
    </source>
</reference>
<evidence type="ECO:0000259" key="1">
    <source>
        <dbReference type="Pfam" id="PF11695"/>
    </source>
</evidence>
<name>A0A1H9F5P7_9ACTN</name>
<dbReference type="Proteomes" id="UP000199055">
    <property type="component" value="Unassembled WGS sequence"/>
</dbReference>
<proteinExistence type="predicted"/>
<dbReference type="RefSeq" id="WP_093659364.1">
    <property type="nucleotide sequence ID" value="NZ_FOET01000006.1"/>
</dbReference>
<dbReference type="EMBL" id="FOET01000006">
    <property type="protein sequence ID" value="SEQ33205.1"/>
    <property type="molecule type" value="Genomic_DNA"/>
</dbReference>
<keyword evidence="3" id="KW-1185">Reference proteome</keyword>
<protein>
    <recommendedName>
        <fullName evidence="1">DUF3291 domain-containing protein</fullName>
    </recommendedName>
</protein>
<evidence type="ECO:0000313" key="3">
    <source>
        <dbReference type="Proteomes" id="UP000199055"/>
    </source>
</evidence>